<reference evidence="2 3" key="1">
    <citation type="submission" date="2018-06" db="EMBL/GenBank/DDBJ databases">
        <authorList>
            <consortium name="Pathogen Informatics"/>
            <person name="Doyle S."/>
        </authorList>
    </citation>
    <scope>NUCLEOTIDE SEQUENCE [LARGE SCALE GENOMIC DNA]</scope>
    <source>
        <strain evidence="2 3">NCTC12264</strain>
    </source>
</reference>
<proteinExistence type="predicted"/>
<accession>A0A381EJD6</accession>
<name>A0A381EJD6_CAMUP</name>
<dbReference type="EMBL" id="UFUZ01000001">
    <property type="protein sequence ID" value="SUX27050.1"/>
    <property type="molecule type" value="Genomic_DNA"/>
</dbReference>
<evidence type="ECO:0000313" key="3">
    <source>
        <dbReference type="Proteomes" id="UP000254161"/>
    </source>
</evidence>
<evidence type="ECO:0000313" key="2">
    <source>
        <dbReference type="EMBL" id="SUX27050.1"/>
    </source>
</evidence>
<gene>
    <name evidence="2" type="ORF">NCTC12264_01294</name>
</gene>
<dbReference type="InterPro" id="IPR012332">
    <property type="entry name" value="Autotransporter_pectin_lyase_C"/>
</dbReference>
<dbReference type="Gene3D" id="2.160.20.20">
    <property type="match status" value="1"/>
</dbReference>
<dbReference type="Proteomes" id="UP000254161">
    <property type="component" value="Unassembled WGS sequence"/>
</dbReference>
<sequence length="460" mass="49663">MSENLTQIEADLRQASGALQDLRSKYDGALTKINAANEACKNELEDKKTQALEAINASKAAQGEKITALESKMEELKSRFITDENQILIKVGNNAGEISSLKEALNLALKYSPSIPRSVTRQKNRVVIEIQEGWEWVEAIGLYHMDLSHIILTQKNFDVPIMCDFSRQNMHHDNGLLVKLYLDNSKISIKKLHLKAKAKELTENNCWFNNYIYSRFGSGVFIEHLKLDDSLLTTSNCGQAGEYTIFTDDGSQLLAHKIEIIKSNATNEGFCVCQNSRAYVEYLILSGGNNNYNGVLINAASSAYIHSITISGNSGHNGVAINTASSAYIHSITISGNSGHNGVLINAASSAHIHSITISGNSGHNGVLINTASSAYIHSITISGRSAHNHLLVAASRLISNGSCNFTGGTTGNNQKLAIVRGGLATVAGAGYSRGVGNDANVAVNTWSAHGSWCFYGNRT</sequence>
<dbReference type="AlphaFoldDB" id="A0A381EJD6"/>
<organism evidence="2 3">
    <name type="scientific">Campylobacter upsaliensis</name>
    <dbReference type="NCBI Taxonomy" id="28080"/>
    <lineage>
        <taxon>Bacteria</taxon>
        <taxon>Pseudomonadati</taxon>
        <taxon>Campylobacterota</taxon>
        <taxon>Epsilonproteobacteria</taxon>
        <taxon>Campylobacterales</taxon>
        <taxon>Campylobacteraceae</taxon>
        <taxon>Campylobacter</taxon>
    </lineage>
</organism>
<feature type="coiled-coil region" evidence="1">
    <location>
        <begin position="5"/>
        <end position="86"/>
    </location>
</feature>
<dbReference type="InterPro" id="IPR006626">
    <property type="entry name" value="PbH1"/>
</dbReference>
<protein>
    <submittedName>
        <fullName evidence="2">Uncharacterized protein</fullName>
    </submittedName>
</protein>
<keyword evidence="1" id="KW-0175">Coiled coil</keyword>
<dbReference type="InterPro" id="IPR011050">
    <property type="entry name" value="Pectin_lyase_fold/virulence"/>
</dbReference>
<dbReference type="RefSeq" id="WP_115630402.1">
    <property type="nucleotide sequence ID" value="NZ_UFUZ01000001.1"/>
</dbReference>
<evidence type="ECO:0000256" key="1">
    <source>
        <dbReference type="SAM" id="Coils"/>
    </source>
</evidence>
<dbReference type="SMART" id="SM00710">
    <property type="entry name" value="PbH1"/>
    <property type="match status" value="4"/>
</dbReference>
<dbReference type="SUPFAM" id="SSF51126">
    <property type="entry name" value="Pectin lyase-like"/>
    <property type="match status" value="1"/>
</dbReference>